<dbReference type="GO" id="GO:0008168">
    <property type="term" value="F:methyltransferase activity"/>
    <property type="evidence" value="ECO:0007669"/>
    <property type="project" value="UniProtKB-KW"/>
</dbReference>
<evidence type="ECO:0000313" key="1">
    <source>
        <dbReference type="EMBL" id="MBW4667243.1"/>
    </source>
</evidence>
<proteinExistence type="predicted"/>
<keyword evidence="1" id="KW-0808">Transferase</keyword>
<gene>
    <name evidence="1" type="ORF">KME60_07315</name>
</gene>
<accession>A0A951UR94</accession>
<dbReference type="GO" id="GO:0032259">
    <property type="term" value="P:methylation"/>
    <property type="evidence" value="ECO:0007669"/>
    <property type="project" value="UniProtKB-KW"/>
</dbReference>
<protein>
    <submittedName>
        <fullName evidence="1">Class I SAM-dependent methyltransferase</fullName>
    </submittedName>
</protein>
<dbReference type="Proteomes" id="UP000729701">
    <property type="component" value="Unassembled WGS sequence"/>
</dbReference>
<dbReference type="Gene3D" id="3.40.50.150">
    <property type="entry name" value="Vaccinia Virus protein VP39"/>
    <property type="match status" value="1"/>
</dbReference>
<evidence type="ECO:0000313" key="2">
    <source>
        <dbReference type="Proteomes" id="UP000729701"/>
    </source>
</evidence>
<dbReference type="AlphaFoldDB" id="A0A951UR94"/>
<comment type="caution">
    <text evidence="1">The sequence shown here is derived from an EMBL/GenBank/DDBJ whole genome shotgun (WGS) entry which is preliminary data.</text>
</comment>
<dbReference type="InterPro" id="IPR029063">
    <property type="entry name" value="SAM-dependent_MTases_sf"/>
</dbReference>
<sequence>MNESSSNPGGIQLDRIVFFGRTLSEYLKFFDLDLSQWQGTKILDCPSGAASFVAEATKLGIHAVACDLLFNLDEKVLIDKGKADYDHVIERLAGIQYLYNWEYYGGLEGFKHFRKRAFDRFAQDYPQGRQEGRYIKAQLPKLPFADKSFDLVLSGHFLFLYNNYFNYKFHLNSILELYRVSSKEVRIYPIQGMDAKPYPLIEDLIRDLSNSGICAEIVKVPWEFQKKSNQMLRLTTTTSKK</sequence>
<organism evidence="1 2">
    <name type="scientific">Cyanomargarita calcarea GSE-NOS-MK-12-04C</name>
    <dbReference type="NCBI Taxonomy" id="2839659"/>
    <lineage>
        <taxon>Bacteria</taxon>
        <taxon>Bacillati</taxon>
        <taxon>Cyanobacteriota</taxon>
        <taxon>Cyanophyceae</taxon>
        <taxon>Nostocales</taxon>
        <taxon>Cyanomargaritaceae</taxon>
        <taxon>Cyanomargarita</taxon>
    </lineage>
</organism>
<reference evidence="1" key="2">
    <citation type="journal article" date="2022" name="Microbiol. Resour. Announc.">
        <title>Metagenome Sequencing to Explore Phylogenomics of Terrestrial Cyanobacteria.</title>
        <authorList>
            <person name="Ward R.D."/>
            <person name="Stajich J.E."/>
            <person name="Johansen J.R."/>
            <person name="Huntemann M."/>
            <person name="Clum A."/>
            <person name="Foster B."/>
            <person name="Foster B."/>
            <person name="Roux S."/>
            <person name="Palaniappan K."/>
            <person name="Varghese N."/>
            <person name="Mukherjee S."/>
            <person name="Reddy T.B.K."/>
            <person name="Daum C."/>
            <person name="Copeland A."/>
            <person name="Chen I.A."/>
            <person name="Ivanova N.N."/>
            <person name="Kyrpides N.C."/>
            <person name="Shapiro N."/>
            <person name="Eloe-Fadrosh E.A."/>
            <person name="Pietrasiak N."/>
        </authorList>
    </citation>
    <scope>NUCLEOTIDE SEQUENCE</scope>
    <source>
        <strain evidence="1">GSE-NOS-MK-12-04C</strain>
    </source>
</reference>
<dbReference type="EMBL" id="JAHHGZ010000006">
    <property type="protein sequence ID" value="MBW4667243.1"/>
    <property type="molecule type" value="Genomic_DNA"/>
</dbReference>
<name>A0A951UR94_9CYAN</name>
<reference evidence="1" key="1">
    <citation type="submission" date="2021-05" db="EMBL/GenBank/DDBJ databases">
        <authorList>
            <person name="Pietrasiak N."/>
            <person name="Ward R."/>
            <person name="Stajich J.E."/>
            <person name="Kurbessoian T."/>
        </authorList>
    </citation>
    <scope>NUCLEOTIDE SEQUENCE</scope>
    <source>
        <strain evidence="1">GSE-NOS-MK-12-04C</strain>
    </source>
</reference>
<dbReference type="SUPFAM" id="SSF53335">
    <property type="entry name" value="S-adenosyl-L-methionine-dependent methyltransferases"/>
    <property type="match status" value="1"/>
</dbReference>
<keyword evidence="1" id="KW-0489">Methyltransferase</keyword>